<dbReference type="Gene3D" id="1.10.287.950">
    <property type="entry name" value="Methyl-accepting chemotaxis protein"/>
    <property type="match status" value="1"/>
</dbReference>
<evidence type="ECO:0000256" key="3">
    <source>
        <dbReference type="PROSITE-ProRule" id="PRU00284"/>
    </source>
</evidence>
<accession>A0A7C4VRG4</accession>
<dbReference type="SUPFAM" id="SSF58104">
    <property type="entry name" value="Methyl-accepting chemotaxis protein (MCP) signaling domain"/>
    <property type="match status" value="1"/>
</dbReference>
<dbReference type="PANTHER" id="PTHR43531:SF14">
    <property type="entry name" value="METHYL-ACCEPTING CHEMOTAXIS PROTEIN I-RELATED"/>
    <property type="match status" value="1"/>
</dbReference>
<dbReference type="GO" id="GO:0007165">
    <property type="term" value="P:signal transduction"/>
    <property type="evidence" value="ECO:0007669"/>
    <property type="project" value="UniProtKB-KW"/>
</dbReference>
<dbReference type="GO" id="GO:0006935">
    <property type="term" value="P:chemotaxis"/>
    <property type="evidence" value="ECO:0007669"/>
    <property type="project" value="UniProtKB-KW"/>
</dbReference>
<feature type="domain" description="Methyl-accepting transducer" evidence="6">
    <location>
        <begin position="386"/>
        <end position="615"/>
    </location>
</feature>
<evidence type="ECO:0000256" key="1">
    <source>
        <dbReference type="ARBA" id="ARBA00022481"/>
    </source>
</evidence>
<keyword evidence="5" id="KW-0472">Membrane</keyword>
<keyword evidence="1" id="KW-0488">Methylation</keyword>
<protein>
    <submittedName>
        <fullName evidence="7">Methyl-accepting chemotaxis protein</fullName>
    </submittedName>
</protein>
<dbReference type="InterPro" id="IPR004089">
    <property type="entry name" value="MCPsignal_dom"/>
</dbReference>
<sequence length="696" mass="75787">MLIKSVPVLYSAKILYVPITERMSTMLKNMKLGTRLMLFSCLMAAIVAALGITGFFSAVTSNGSIHSLTNETIPTLNAVLQLEASLQNIKGTLRTLGIPGIPAQDRSRQYENFKSGLKAYQEAFDRFAAVSKVSEEETLWKQFQGAQAKFQEAANNYIQISHAIDQYGISDPQQLVGQIERFQKDHYHLVQQVFHLVYFRQVFEGGDNHEACSLGKFMQTFQATHPDMAKAMELIREPHRRFHEAVKKVQTTMKKANLTDADVMYAQVVYEQEMAQAMKFVFANLEAMAKLAYDVDSKFQEGRNLLFGSLMTSLQESTKLLKDMVAFNLKEADEMRKDATDKADTVKWISTVSAVVGILVALVLGWFMTRSIVKPINRIIDGISNGADEVASAAGQVASASQSLAQGSSEQAASIEETSASLEEMSSMTQQNANHAAEANQLMAKTARSVEEANQAMQALIASMSEISRASEETSKIIKTIDEIAFQTNLLALNAAVEAARAGEAGAGFAVVADEVRNLAMRAAEAAKTTASLIEETVKKVKNGSEIVTKTNTTFVEVANSTTKASELVGEIASASHEQAQGIIQVNVAVTEMDKVTQQTAATAEESASASEELTAQAEQMKTMVDELMLMIRGATGKTAAISTESAGDSDARRSVKTKAIALRKDAKTPQRNLAAASEVKPDELIPFDEDELKNF</sequence>
<dbReference type="PROSITE" id="PS50111">
    <property type="entry name" value="CHEMOTAXIS_TRANSDUC_2"/>
    <property type="match status" value="1"/>
</dbReference>
<evidence type="ECO:0000256" key="5">
    <source>
        <dbReference type="SAM" id="Phobius"/>
    </source>
</evidence>
<feature type="coiled-coil region" evidence="4">
    <location>
        <begin position="436"/>
        <end position="470"/>
    </location>
</feature>
<evidence type="ECO:0000259" key="6">
    <source>
        <dbReference type="PROSITE" id="PS50111"/>
    </source>
</evidence>
<comment type="similarity">
    <text evidence="2">Belongs to the methyl-accepting chemotaxis (MCP) protein family.</text>
</comment>
<dbReference type="Pfam" id="PF12729">
    <property type="entry name" value="4HB_MCP_1"/>
    <property type="match status" value="1"/>
</dbReference>
<name>A0A7C4VRG4_9BACT</name>
<dbReference type="Gene3D" id="1.20.120.30">
    <property type="entry name" value="Aspartate receptor, ligand-binding domain"/>
    <property type="match status" value="1"/>
</dbReference>
<dbReference type="EMBL" id="DSUH01000296">
    <property type="protein sequence ID" value="HGU33713.1"/>
    <property type="molecule type" value="Genomic_DNA"/>
</dbReference>
<keyword evidence="5" id="KW-0812">Transmembrane</keyword>
<dbReference type="PANTHER" id="PTHR43531">
    <property type="entry name" value="PROTEIN ICFG"/>
    <property type="match status" value="1"/>
</dbReference>
<comment type="caution">
    <text evidence="7">The sequence shown here is derived from an EMBL/GenBank/DDBJ whole genome shotgun (WGS) entry which is preliminary data.</text>
</comment>
<dbReference type="GO" id="GO:0004888">
    <property type="term" value="F:transmembrane signaling receptor activity"/>
    <property type="evidence" value="ECO:0007669"/>
    <property type="project" value="TreeGrafter"/>
</dbReference>
<dbReference type="Pfam" id="PF00015">
    <property type="entry name" value="MCPsignal"/>
    <property type="match status" value="1"/>
</dbReference>
<keyword evidence="3" id="KW-0807">Transducer</keyword>
<proteinExistence type="inferred from homology"/>
<dbReference type="GO" id="GO:0005886">
    <property type="term" value="C:plasma membrane"/>
    <property type="evidence" value="ECO:0007669"/>
    <property type="project" value="TreeGrafter"/>
</dbReference>
<dbReference type="AlphaFoldDB" id="A0A7C4VRG4"/>
<organism evidence="7">
    <name type="scientific">Desulfatirhabdium butyrativorans</name>
    <dbReference type="NCBI Taxonomy" id="340467"/>
    <lineage>
        <taxon>Bacteria</taxon>
        <taxon>Pseudomonadati</taxon>
        <taxon>Thermodesulfobacteriota</taxon>
        <taxon>Desulfobacteria</taxon>
        <taxon>Desulfobacterales</taxon>
        <taxon>Desulfatirhabdiaceae</taxon>
        <taxon>Desulfatirhabdium</taxon>
    </lineage>
</organism>
<evidence type="ECO:0000256" key="4">
    <source>
        <dbReference type="SAM" id="Coils"/>
    </source>
</evidence>
<dbReference type="SMART" id="SM00283">
    <property type="entry name" value="MA"/>
    <property type="match status" value="1"/>
</dbReference>
<dbReference type="InterPro" id="IPR051310">
    <property type="entry name" value="MCP_chemotaxis"/>
</dbReference>
<dbReference type="InterPro" id="IPR024478">
    <property type="entry name" value="HlyB_4HB_MCP"/>
</dbReference>
<evidence type="ECO:0000313" key="7">
    <source>
        <dbReference type="EMBL" id="HGU33713.1"/>
    </source>
</evidence>
<evidence type="ECO:0000256" key="2">
    <source>
        <dbReference type="ARBA" id="ARBA00029447"/>
    </source>
</evidence>
<keyword evidence="5" id="KW-1133">Transmembrane helix</keyword>
<keyword evidence="4" id="KW-0175">Coiled coil</keyword>
<feature type="transmembrane region" description="Helical" evidence="5">
    <location>
        <begin position="348"/>
        <end position="368"/>
    </location>
</feature>
<gene>
    <name evidence="7" type="ORF">ENS29_12800</name>
</gene>
<reference evidence="7" key="1">
    <citation type="journal article" date="2020" name="mSystems">
        <title>Genome- and Community-Level Interaction Insights into Carbon Utilization and Element Cycling Functions of Hydrothermarchaeota in Hydrothermal Sediment.</title>
        <authorList>
            <person name="Zhou Z."/>
            <person name="Liu Y."/>
            <person name="Xu W."/>
            <person name="Pan J."/>
            <person name="Luo Z.H."/>
            <person name="Li M."/>
        </authorList>
    </citation>
    <scope>NUCLEOTIDE SEQUENCE [LARGE SCALE GENOMIC DNA]</scope>
    <source>
        <strain evidence="7">SpSt-477</strain>
    </source>
</reference>
<feature type="transmembrane region" description="Helical" evidence="5">
    <location>
        <begin position="36"/>
        <end position="59"/>
    </location>
</feature>